<name>A0A0N4VTZ3_HAEPC</name>
<evidence type="ECO:0000313" key="1">
    <source>
        <dbReference type="EMBL" id="VDO06277.1"/>
    </source>
</evidence>
<evidence type="ECO:0000313" key="2">
    <source>
        <dbReference type="Proteomes" id="UP000268014"/>
    </source>
</evidence>
<dbReference type="WBParaSite" id="HPLM_0000076001-mRNA-1">
    <property type="protein sequence ID" value="HPLM_0000076001-mRNA-1"/>
    <property type="gene ID" value="HPLM_0000076001"/>
</dbReference>
<evidence type="ECO:0000313" key="3">
    <source>
        <dbReference type="WBParaSite" id="HPLM_0000076001-mRNA-1"/>
    </source>
</evidence>
<dbReference type="EMBL" id="UZAF01000690">
    <property type="protein sequence ID" value="VDO06277.1"/>
    <property type="molecule type" value="Genomic_DNA"/>
</dbReference>
<dbReference type="OrthoDB" id="5855506at2759"/>
<sequence length="97" mass="11185">MKNYGKLKSKNKIKRIETKGHSYVTPYNSLIGLEWIRANEQMKYPLEMMTAEIKVTPMVKIEEELKKTYPGVVVEGLERCTKQQVFAALHKCVPSVL</sequence>
<gene>
    <name evidence="1" type="ORF">HPLM_LOCUS761</name>
</gene>
<dbReference type="AlphaFoldDB" id="A0A0N4VTZ3"/>
<organism evidence="3">
    <name type="scientific">Haemonchus placei</name>
    <name type="common">Barber's pole worm</name>
    <dbReference type="NCBI Taxonomy" id="6290"/>
    <lineage>
        <taxon>Eukaryota</taxon>
        <taxon>Metazoa</taxon>
        <taxon>Ecdysozoa</taxon>
        <taxon>Nematoda</taxon>
        <taxon>Chromadorea</taxon>
        <taxon>Rhabditida</taxon>
        <taxon>Rhabditina</taxon>
        <taxon>Rhabditomorpha</taxon>
        <taxon>Strongyloidea</taxon>
        <taxon>Trichostrongylidae</taxon>
        <taxon>Haemonchus</taxon>
    </lineage>
</organism>
<reference evidence="3" key="1">
    <citation type="submission" date="2017-02" db="UniProtKB">
        <authorList>
            <consortium name="WormBaseParasite"/>
        </authorList>
    </citation>
    <scope>IDENTIFICATION</scope>
</reference>
<reference evidence="1 2" key="2">
    <citation type="submission" date="2018-11" db="EMBL/GenBank/DDBJ databases">
        <authorList>
            <consortium name="Pathogen Informatics"/>
        </authorList>
    </citation>
    <scope>NUCLEOTIDE SEQUENCE [LARGE SCALE GENOMIC DNA]</scope>
    <source>
        <strain evidence="1 2">MHpl1</strain>
    </source>
</reference>
<keyword evidence="2" id="KW-1185">Reference proteome</keyword>
<proteinExistence type="predicted"/>
<dbReference type="Proteomes" id="UP000268014">
    <property type="component" value="Unassembled WGS sequence"/>
</dbReference>
<protein>
    <submittedName>
        <fullName evidence="3">Dynein light chain</fullName>
    </submittedName>
</protein>
<accession>A0A0N4VTZ3</accession>
<dbReference type="STRING" id="6290.A0A0N4VTZ3"/>